<dbReference type="SUPFAM" id="SSF82215">
    <property type="entry name" value="C-terminal autoproteolytic domain of nucleoporin nup98"/>
    <property type="match status" value="1"/>
</dbReference>
<dbReference type="InterPro" id="IPR036903">
    <property type="entry name" value="Nup98_auto-Pept-S59_dom_sf"/>
</dbReference>
<dbReference type="InterPro" id="IPR037665">
    <property type="entry name" value="Nucleoporin_S59-like"/>
</dbReference>
<feature type="region of interest" description="Disordered" evidence="11">
    <location>
        <begin position="539"/>
        <end position="616"/>
    </location>
</feature>
<evidence type="ECO:0000256" key="7">
    <source>
        <dbReference type="ARBA" id="ARBA00022927"/>
    </source>
</evidence>
<evidence type="ECO:0000256" key="8">
    <source>
        <dbReference type="ARBA" id="ARBA00023010"/>
    </source>
</evidence>
<dbReference type="FunFam" id="3.30.1610.10:FF:000003">
    <property type="entry name" value="Nucleoporin SONB, putative"/>
    <property type="match status" value="1"/>
</dbReference>
<feature type="compositionally biased region" description="Polar residues" evidence="11">
    <location>
        <begin position="436"/>
        <end position="470"/>
    </location>
</feature>
<feature type="region of interest" description="Disordered" evidence="11">
    <location>
        <begin position="1"/>
        <end position="78"/>
    </location>
</feature>
<comment type="similarity">
    <text evidence="2">Belongs to the nucleoporin GLFG family.</text>
</comment>
<feature type="region of interest" description="Disordered" evidence="11">
    <location>
        <begin position="379"/>
        <end position="512"/>
    </location>
</feature>
<feature type="region of interest" description="Disordered" evidence="11">
    <location>
        <begin position="684"/>
        <end position="728"/>
    </location>
</feature>
<keyword evidence="7" id="KW-0653">Protein transport</keyword>
<keyword evidence="10" id="KW-0539">Nucleus</keyword>
<evidence type="ECO:0000256" key="2">
    <source>
        <dbReference type="ARBA" id="ARBA00008926"/>
    </source>
</evidence>
<gene>
    <name evidence="13" type="ORF">CROQUDRAFT_97540</name>
</gene>
<evidence type="ECO:0000256" key="10">
    <source>
        <dbReference type="ARBA" id="ARBA00023242"/>
    </source>
</evidence>
<dbReference type="Pfam" id="PF12110">
    <property type="entry name" value="Nup96"/>
    <property type="match status" value="1"/>
</dbReference>
<feature type="compositionally biased region" description="Polar residues" evidence="11">
    <location>
        <begin position="1145"/>
        <end position="1159"/>
    </location>
</feature>
<dbReference type="Gene3D" id="3.30.1610.10">
    <property type="entry name" value="Peptidase S59, nucleoporin"/>
    <property type="match status" value="1"/>
</dbReference>
<evidence type="ECO:0000256" key="9">
    <source>
        <dbReference type="ARBA" id="ARBA00023132"/>
    </source>
</evidence>
<dbReference type="Gene3D" id="1.25.40.690">
    <property type="match status" value="1"/>
</dbReference>
<feature type="region of interest" description="Disordered" evidence="11">
    <location>
        <begin position="1204"/>
        <end position="1237"/>
    </location>
</feature>
<feature type="compositionally biased region" description="Low complexity" evidence="11">
    <location>
        <begin position="561"/>
        <end position="573"/>
    </location>
</feature>
<feature type="compositionally biased region" description="Low complexity" evidence="11">
    <location>
        <begin position="402"/>
        <end position="427"/>
    </location>
</feature>
<sequence length="1959" mass="211352">MFGASNTFGGFGSNNQQQQQQPQTSGLFGAAPQPAASGGFNVFGQQPSTTTGFAQPQASGFGSNTFGPPASTTPFGTTAANTNAFGQPQQNTTSLFGAPAQPQAAPSTGFGGFGTAAPNTTFGGFGAGAVTTNNTNTGAGLFGAKPAVTNTFGTTTTGFGNNAFGQAAVTPFGATNTTAAANGTANPLYAAHTLVENESTPSQKSTFNSISAMDAYKNWSFEELRFQDYMQGRKTAVPTNNAFGAQQSQQPAGFGGFNANTNANQPGGFNQPQQQAGIFGNPAPAGNAFGLQAPAGGIFGQQAAGATNAFGQTQNNTNNAPFGAPAAQPANAFGNNSLFGSNTTSNAFGAQPAKPSIFGNTTNTFGASTTAPATNNLFGQANTTQTQGGLFGAQPNQTQPSTGLFGQNTTNTGTTGLFGNNNNQNTTAKPGGLFGSTGQSNSLFGQTQPNQATTASPFGFGQNNQQTTQPGAGGLFGNNNQSAQNAGGGLFGNNSNAQQQQPATTGGLFGNTATNNNNAFGTSTGGLFGNNTNNNSINTTGGLFGQKPLNSSTSLFGNKDGSGQQNTNNFNNSSGGGLFGSSAPSTGFSFGNNNNTNNNSLFGSTNNAQNMGNQQGVQNGFFQSQQNNQPLLQAQVDQGAYGNNPIFANHGNLGGSKPAVPIKKQLPTIDFKPIPRPNTKITKLRGFARSTSPAKSVNGGSPLGATHSASSLASTVSRSSAYGRPNEEPLLSPKAFIVRPSPKKLIIDPNTLSSMLRDRSATLDGSPGPINGTPPPKAPSNNIPIFNPDAEVSALHTFSKNRQSTAETVGHGTKPANSVPTKSPTHTITSQPTSPNATQNEKTAQVDGSSAQGDVVVTTREKAKKGEYWTIPTIHDLQLLSRKDLRSLPHFTVGRNGFGQIMFQEDVDLTGIPNLEEDLCGEVIVFKQSLCSVYPDDPVDKPPVGEGLNVPAVITLENCWAIDKATREPIKDPSHPRVKQFTKRLMKSEDTQFVEYDAKSGKWTFIVEHFTTYGIDDSDEENENGDRTADVDEETEHDDQYTESEVSSPRADSKSVTRSKRTIKPSQTVVDSDEEDGPPQMMLFGDEDENEGSQDAQMFEVSASSGLSGEEEVDGDSTSCITGSDGDDVPINPLGKKRPREASSAEGSQSQLELAPRSQNWRAQLGIESKKVAVMQASLFPGTVPVPPKTKPIAPVRRSPWTSLNVKDSSRSITDKPNSFQTLPVTSNQQPDISATEPNVPKTVQRKMNSKVQCINIPNRCTRRIPLSKSIIYGHEGSTSDASLALARSFRISWTNQSNQLIHFQDGEIGNMTKTEQSFSTGSVLVLRTIPTMTFALFSEIESAERLLEVQLCNTTIEIEDGIPFIITNPELRFRDFVAAYDKTERGNDFNIWQLGSALYDELDLRIPKGATAEAIERIKSVRREDSFSQWLQQVISPSVEHDLRSSGTGAFSGIFKLLAGNQIERACNASIQAGNYRLATLIAQCGRSDSSFKADILQQNIIWHELRTDAYINRDLRKIYELMSGNVTLSKGFGNKSLHVDHSEDIQIAEGLDWKRNLGIHFWFQASHVNFWYAVKTYEEAFTKEGMARAPLPWYLEKQDRQLTEKVVNDWKHQPTHDAMFDLIKMFVEPTYALETVLEPRGFGPSPFDYRMPWHLYLVLSRVMRVRDFEDREIIMAEMDDEDGEAVEGTCPTADLLTTQYSTQLGQLGLHKWAVFVLLHLEHPQRRMAAIQSFLSKNIRLIDSDTETFLKKTLKIPSSWIYTAHAEFAQYQNRFYDQYCWLMKAEAFTDAHRVVVQELAPEAVIRGDLSGLKELFSGLCSDNVADWPSGGKIFLDYVKIIEQLPVLLRVGRGEPIESNSELTFLLESVLPNLLREIPLVYSRRGRSGMKHKVCMSEMMSNLVNTSTSVALVVHKYDYTNDFINLNDLQTSDKLLWTQRCAVNGFVKALTRAGGEEVV</sequence>
<feature type="compositionally biased region" description="Polar residues" evidence="11">
    <location>
        <begin position="43"/>
        <end position="78"/>
    </location>
</feature>
<evidence type="ECO:0000256" key="6">
    <source>
        <dbReference type="ARBA" id="ARBA00022816"/>
    </source>
</evidence>
<dbReference type="Pfam" id="PF13634">
    <property type="entry name" value="Nucleoporin_FG"/>
    <property type="match status" value="4"/>
</dbReference>
<feature type="domain" description="Peptidase S59" evidence="12">
    <location>
        <begin position="865"/>
        <end position="1010"/>
    </location>
</feature>
<dbReference type="GO" id="GO:0044614">
    <property type="term" value="C:nuclear pore cytoplasmic filaments"/>
    <property type="evidence" value="ECO:0007669"/>
    <property type="project" value="TreeGrafter"/>
</dbReference>
<name>A0A9P6NDW8_9BASI</name>
<dbReference type="PROSITE" id="PS51434">
    <property type="entry name" value="NUP_C"/>
    <property type="match status" value="1"/>
</dbReference>
<evidence type="ECO:0000256" key="5">
    <source>
        <dbReference type="ARBA" id="ARBA00022813"/>
    </source>
</evidence>
<feature type="compositionally biased region" description="Low complexity" evidence="11">
    <location>
        <begin position="1"/>
        <end position="26"/>
    </location>
</feature>
<dbReference type="Proteomes" id="UP000886653">
    <property type="component" value="Unassembled WGS sequence"/>
</dbReference>
<dbReference type="PANTHER" id="PTHR23198">
    <property type="entry name" value="NUCLEOPORIN"/>
    <property type="match status" value="1"/>
</dbReference>
<comment type="subcellular location">
    <subcellularLocation>
        <location evidence="1">Nucleus</location>
        <location evidence="1">Nuclear pore complex</location>
    </subcellularLocation>
</comment>
<keyword evidence="5" id="KW-0068">Autocatalytic cleavage</keyword>
<comment type="caution">
    <text evidence="13">The sequence shown here is derived from an EMBL/GenBank/DDBJ whole genome shotgun (WGS) entry which is preliminary data.</text>
</comment>
<feature type="compositionally biased region" description="Polar residues" evidence="11">
    <location>
        <begin position="689"/>
        <end position="699"/>
    </location>
</feature>
<feature type="compositionally biased region" description="Low complexity" evidence="11">
    <location>
        <begin position="580"/>
        <end position="616"/>
    </location>
</feature>
<feature type="compositionally biased region" description="Polar residues" evidence="11">
    <location>
        <begin position="815"/>
        <end position="852"/>
    </location>
</feature>
<dbReference type="GO" id="GO:0008139">
    <property type="term" value="F:nuclear localization sequence binding"/>
    <property type="evidence" value="ECO:0007669"/>
    <property type="project" value="TreeGrafter"/>
</dbReference>
<evidence type="ECO:0000256" key="11">
    <source>
        <dbReference type="SAM" id="MobiDB-lite"/>
    </source>
</evidence>
<keyword evidence="9" id="KW-0906">Nuclear pore complex</keyword>
<dbReference type="FunFam" id="1.10.10.2360:FF:000001">
    <property type="entry name" value="Nuclear pore complex protein Nup98-Nup96"/>
    <property type="match status" value="1"/>
</dbReference>
<proteinExistence type="inferred from homology"/>
<dbReference type="Gene3D" id="1.10.10.2360">
    <property type="match status" value="1"/>
</dbReference>
<feature type="compositionally biased region" description="Low complexity" evidence="11">
    <location>
        <begin position="705"/>
        <end position="721"/>
    </location>
</feature>
<dbReference type="OrthoDB" id="3797628at2759"/>
<dbReference type="InterPro" id="IPR007230">
    <property type="entry name" value="Nup98_auto-Pept-S59_dom"/>
</dbReference>
<dbReference type="EMBL" id="MU167348">
    <property type="protein sequence ID" value="KAG0142457.1"/>
    <property type="molecule type" value="Genomic_DNA"/>
</dbReference>
<dbReference type="GO" id="GO:0034398">
    <property type="term" value="P:telomere tethering at nuclear periphery"/>
    <property type="evidence" value="ECO:0007669"/>
    <property type="project" value="TreeGrafter"/>
</dbReference>
<feature type="compositionally biased region" description="Polar residues" evidence="11">
    <location>
        <begin position="379"/>
        <end position="401"/>
    </location>
</feature>
<feature type="compositionally biased region" description="Polar residues" evidence="11">
    <location>
        <begin position="492"/>
        <end position="502"/>
    </location>
</feature>
<keyword evidence="3" id="KW-0813">Transport</keyword>
<evidence type="ECO:0000256" key="4">
    <source>
        <dbReference type="ARBA" id="ARBA00022737"/>
    </source>
</evidence>
<dbReference type="InterPro" id="IPR025574">
    <property type="entry name" value="Nucleoporin_FG_rpt"/>
</dbReference>
<dbReference type="GO" id="GO:0006405">
    <property type="term" value="P:RNA export from nucleus"/>
    <property type="evidence" value="ECO:0007669"/>
    <property type="project" value="TreeGrafter"/>
</dbReference>
<evidence type="ECO:0000313" key="13">
    <source>
        <dbReference type="EMBL" id="KAG0142457.1"/>
    </source>
</evidence>
<evidence type="ECO:0000259" key="12">
    <source>
        <dbReference type="PROSITE" id="PS51434"/>
    </source>
</evidence>
<dbReference type="InterPro" id="IPR021967">
    <property type="entry name" value="Nup98_C"/>
</dbReference>
<dbReference type="GO" id="GO:0000973">
    <property type="term" value="P:post-transcriptional tethering of RNA polymerase II gene DNA at nuclear periphery"/>
    <property type="evidence" value="ECO:0007669"/>
    <property type="project" value="TreeGrafter"/>
</dbReference>
<organism evidence="13 14">
    <name type="scientific">Cronartium quercuum f. sp. fusiforme G11</name>
    <dbReference type="NCBI Taxonomy" id="708437"/>
    <lineage>
        <taxon>Eukaryota</taxon>
        <taxon>Fungi</taxon>
        <taxon>Dikarya</taxon>
        <taxon>Basidiomycota</taxon>
        <taxon>Pucciniomycotina</taxon>
        <taxon>Pucciniomycetes</taxon>
        <taxon>Pucciniales</taxon>
        <taxon>Coleosporiaceae</taxon>
        <taxon>Cronartium</taxon>
    </lineage>
</organism>
<feature type="compositionally biased region" description="Low complexity" evidence="11">
    <location>
        <begin position="503"/>
        <end position="512"/>
    </location>
</feature>
<dbReference type="PANTHER" id="PTHR23198:SF6">
    <property type="entry name" value="NUCLEAR PORE COMPLEX PROTEIN NUP98-NUP96"/>
    <property type="match status" value="1"/>
</dbReference>
<dbReference type="GO" id="GO:0003723">
    <property type="term" value="F:RNA binding"/>
    <property type="evidence" value="ECO:0007669"/>
    <property type="project" value="TreeGrafter"/>
</dbReference>
<keyword evidence="14" id="KW-1185">Reference proteome</keyword>
<feature type="region of interest" description="Disordered" evidence="11">
    <location>
        <begin position="759"/>
        <end position="787"/>
    </location>
</feature>
<evidence type="ECO:0000256" key="1">
    <source>
        <dbReference type="ARBA" id="ARBA00004567"/>
    </source>
</evidence>
<feature type="compositionally biased region" description="Low complexity" evidence="11">
    <location>
        <begin position="264"/>
        <end position="277"/>
    </location>
</feature>
<accession>A0A9P6NDW8</accession>
<feature type="compositionally biased region" description="Polar residues" evidence="11">
    <location>
        <begin position="1215"/>
        <end position="1237"/>
    </location>
</feature>
<protein>
    <recommendedName>
        <fullName evidence="12">Peptidase S59 domain-containing protein</fullName>
    </recommendedName>
</protein>
<feature type="region of interest" description="Disordered" evidence="11">
    <location>
        <begin position="1015"/>
        <end position="1159"/>
    </location>
</feature>
<keyword evidence="8" id="KW-0811">Translocation</keyword>
<keyword evidence="6" id="KW-0509">mRNA transport</keyword>
<dbReference type="GO" id="GO:0006606">
    <property type="term" value="P:protein import into nucleus"/>
    <property type="evidence" value="ECO:0007669"/>
    <property type="project" value="TreeGrafter"/>
</dbReference>
<keyword evidence="4" id="KW-0677">Repeat</keyword>
<evidence type="ECO:0000256" key="3">
    <source>
        <dbReference type="ARBA" id="ARBA00022448"/>
    </source>
</evidence>
<evidence type="ECO:0000313" key="14">
    <source>
        <dbReference type="Proteomes" id="UP000886653"/>
    </source>
</evidence>
<dbReference type="Pfam" id="PF04096">
    <property type="entry name" value="Nucleoporin2"/>
    <property type="match status" value="1"/>
</dbReference>
<feature type="region of interest" description="Disordered" evidence="11">
    <location>
        <begin position="264"/>
        <end position="283"/>
    </location>
</feature>
<feature type="region of interest" description="Disordered" evidence="11">
    <location>
        <begin position="801"/>
        <end position="853"/>
    </location>
</feature>
<dbReference type="GO" id="GO:0051028">
    <property type="term" value="P:mRNA transport"/>
    <property type="evidence" value="ECO:0007669"/>
    <property type="project" value="UniProtKB-KW"/>
</dbReference>
<dbReference type="GO" id="GO:0017056">
    <property type="term" value="F:structural constituent of nuclear pore"/>
    <property type="evidence" value="ECO:0007669"/>
    <property type="project" value="InterPro"/>
</dbReference>
<reference evidence="13" key="1">
    <citation type="submission" date="2013-11" db="EMBL/GenBank/DDBJ databases">
        <title>Genome sequence of the fusiform rust pathogen reveals effectors for host alternation and coevolution with pine.</title>
        <authorList>
            <consortium name="DOE Joint Genome Institute"/>
            <person name="Smith K."/>
            <person name="Pendleton A."/>
            <person name="Kubisiak T."/>
            <person name="Anderson C."/>
            <person name="Salamov A."/>
            <person name="Aerts A."/>
            <person name="Riley R."/>
            <person name="Clum A."/>
            <person name="Lindquist E."/>
            <person name="Ence D."/>
            <person name="Campbell M."/>
            <person name="Kronenberg Z."/>
            <person name="Feau N."/>
            <person name="Dhillon B."/>
            <person name="Hamelin R."/>
            <person name="Burleigh J."/>
            <person name="Smith J."/>
            <person name="Yandell M."/>
            <person name="Nelson C."/>
            <person name="Grigoriev I."/>
            <person name="Davis J."/>
        </authorList>
    </citation>
    <scope>NUCLEOTIDE SEQUENCE</scope>
    <source>
        <strain evidence="13">G11</strain>
    </source>
</reference>